<sequence>MRHRGDKVPRSGVTHGQRPGHPALVALGIQRGEAGHDQIGSLRRVSQRTVLAGMLLPVAVVRALALPARR</sequence>
<organism evidence="2 3">
    <name type="scientific">Streptomyces griseochromogenes</name>
    <dbReference type="NCBI Taxonomy" id="68214"/>
    <lineage>
        <taxon>Bacteria</taxon>
        <taxon>Bacillati</taxon>
        <taxon>Actinomycetota</taxon>
        <taxon>Actinomycetes</taxon>
        <taxon>Kitasatosporales</taxon>
        <taxon>Streptomycetaceae</taxon>
        <taxon>Streptomyces</taxon>
    </lineage>
</organism>
<protein>
    <submittedName>
        <fullName evidence="2">Uncharacterized protein</fullName>
    </submittedName>
</protein>
<evidence type="ECO:0000313" key="3">
    <source>
        <dbReference type="Proteomes" id="UP001519309"/>
    </source>
</evidence>
<keyword evidence="3" id="KW-1185">Reference proteome</keyword>
<evidence type="ECO:0000313" key="2">
    <source>
        <dbReference type="EMBL" id="MBP2056607.1"/>
    </source>
</evidence>
<evidence type="ECO:0000256" key="1">
    <source>
        <dbReference type="SAM" id="MobiDB-lite"/>
    </source>
</evidence>
<comment type="caution">
    <text evidence="2">The sequence shown here is derived from an EMBL/GenBank/DDBJ whole genome shotgun (WGS) entry which is preliminary data.</text>
</comment>
<name>A0ABS4MAA3_9ACTN</name>
<gene>
    <name evidence="2" type="ORF">J2Z21_009626</name>
</gene>
<feature type="region of interest" description="Disordered" evidence="1">
    <location>
        <begin position="1"/>
        <end position="21"/>
    </location>
</feature>
<reference evidence="2 3" key="1">
    <citation type="submission" date="2021-03" db="EMBL/GenBank/DDBJ databases">
        <title>Genomic Encyclopedia of Type Strains, Phase IV (KMG-IV): sequencing the most valuable type-strain genomes for metagenomic binning, comparative biology and taxonomic classification.</title>
        <authorList>
            <person name="Goeker M."/>
        </authorList>
    </citation>
    <scope>NUCLEOTIDE SEQUENCE [LARGE SCALE GENOMIC DNA]</scope>
    <source>
        <strain evidence="2 3">DSM 40499</strain>
    </source>
</reference>
<dbReference type="EMBL" id="JAGGLP010000052">
    <property type="protein sequence ID" value="MBP2056607.1"/>
    <property type="molecule type" value="Genomic_DNA"/>
</dbReference>
<accession>A0ABS4MAA3</accession>
<proteinExistence type="predicted"/>
<dbReference type="Proteomes" id="UP001519309">
    <property type="component" value="Unassembled WGS sequence"/>
</dbReference>